<feature type="region of interest" description="Disordered" evidence="6">
    <location>
        <begin position="654"/>
        <end position="673"/>
    </location>
</feature>
<dbReference type="SMART" id="SM00060">
    <property type="entry name" value="FN3"/>
    <property type="match status" value="5"/>
</dbReference>
<dbReference type="SUPFAM" id="SSF49265">
    <property type="entry name" value="Fibronectin type III"/>
    <property type="match status" value="4"/>
</dbReference>
<reference evidence="12" key="2">
    <citation type="submission" date="2025-08" db="UniProtKB">
        <authorList>
            <consortium name="RefSeq"/>
        </authorList>
    </citation>
    <scope>IDENTIFICATION</scope>
    <source>
        <strain evidence="12">S238N-H82</strain>
        <tissue evidence="12">Testes</tissue>
    </source>
</reference>
<proteinExistence type="predicted"/>
<reference evidence="11" key="1">
    <citation type="journal article" date="2020" name="Nat. Ecol. Evol.">
        <title>Deeply conserved synteny resolves early events in vertebrate evolution.</title>
        <authorList>
            <person name="Simakov O."/>
            <person name="Marletaz F."/>
            <person name="Yue J.X."/>
            <person name="O'Connell B."/>
            <person name="Jenkins J."/>
            <person name="Brandt A."/>
            <person name="Calef R."/>
            <person name="Tung C.H."/>
            <person name="Huang T.K."/>
            <person name="Schmutz J."/>
            <person name="Satoh N."/>
            <person name="Yu J.K."/>
            <person name="Putnam N.H."/>
            <person name="Green R.E."/>
            <person name="Rokhsar D.S."/>
        </authorList>
    </citation>
    <scope>NUCLEOTIDE SEQUENCE [LARGE SCALE GENOMIC DNA]</scope>
    <source>
        <strain evidence="11">S238N-H82</strain>
    </source>
</reference>
<organism evidence="11 12">
    <name type="scientific">Branchiostoma floridae</name>
    <name type="common">Florida lancelet</name>
    <name type="synonym">Amphioxus</name>
    <dbReference type="NCBI Taxonomy" id="7739"/>
    <lineage>
        <taxon>Eukaryota</taxon>
        <taxon>Metazoa</taxon>
        <taxon>Chordata</taxon>
        <taxon>Cephalochordata</taxon>
        <taxon>Leptocardii</taxon>
        <taxon>Amphioxiformes</taxon>
        <taxon>Branchiostomatidae</taxon>
        <taxon>Branchiostoma</taxon>
    </lineage>
</organism>
<evidence type="ECO:0000256" key="6">
    <source>
        <dbReference type="SAM" id="MobiDB-lite"/>
    </source>
</evidence>
<evidence type="ECO:0000256" key="2">
    <source>
        <dbReference type="ARBA" id="ARBA00022737"/>
    </source>
</evidence>
<dbReference type="InterPro" id="IPR036116">
    <property type="entry name" value="FN3_sf"/>
</dbReference>
<keyword evidence="7" id="KW-0472">Membrane</keyword>
<dbReference type="GO" id="GO:0009897">
    <property type="term" value="C:external side of plasma membrane"/>
    <property type="evidence" value="ECO:0000318"/>
    <property type="project" value="GO_Central"/>
</dbReference>
<protein>
    <submittedName>
        <fullName evidence="12">Uncharacterized protein LOC118420158</fullName>
    </submittedName>
</protein>
<evidence type="ECO:0000256" key="3">
    <source>
        <dbReference type="ARBA" id="ARBA00023157"/>
    </source>
</evidence>
<sequence length="1254" mass="138127">MATHSAVGPFLVVVSMILMATTSRAFLNFSEFQNNVQPKAPVAEIGSPSFTFNCTVNRSDLTAKDIVWKHYSEELPREWYNIVSTTLIQLVIPNITESSQGNYECRSRLDDRHIGGERLEVGWALNFDIFPTMHHTAPVTWLIATNDLMTFLDPPDQPTFERCLSDNLGPFTCWWNRGRDPILKTTYNLTYTFKVGKEAKVCPYLQVEQNKLICHWDLSQPVMYGNYHRIVVTAENSLSKATSVPKFLDPDEYVKPRSVRDVVTSNVGADALTVSWQEPEGLESSHFTLFYQEKNASRDKSLELRDLNPYTDYTICVRSHPLEYQTSDKFNGFWSDCAPNYTVKTQEAAPSGQVEAWLLVSRDSGDQRNVKVLWKPLPPWDRHSEAIDYVVTYLPRSEDGMMVPSERKTYVFNNQTTDSGETLPSDLFQDDRTYVIRISANNTLGSTSRVTAMTVPNSKCSNRSELCGPGRRYNSVVMATNVPNRNGTQLGGYIVFWAGVDEVLQLYQWVEKGWAHINSSQSTVDVTGLRVTKPTRFEFGVLVKTAGGFGTPVYISNYTKTDVPQGSVEDVEVNPTGPNILNVSWKPHALQWRNGLLQGYKIRYCQVSSCDDQPPCSEASEVNALGEDTISHQLEGLMPYTWYRVQVEAFNTKGSSDLSDPQCKQTEQSAPSDAPTNLTFVIAQADLVNLSWVPPVTPNGVITKYNAKINGELKELNVAEPPVTLTVFGDSSYNISVQACTISECGPLSAPVSFKTPIGAPGPPPIPTKQSARDSSIVLELSAPNHANGPVYQYVVFYQPQNSTVGPLNITVPADAQTAEVTIENCDGPVTYNFWVRAVNMDANGKRLVGEMSPVLEQEMCGAVPATGPSVSVTVIVIVAALVVTLLFVGILFKKNKDSLKKKLFPYVPGPVLPYYDVDEDMMDPYNAYAQLNFPTINYCYNNEKEQVDNIADFLNRGSERVQLVQSDANMNSTMPITDTVDKTEEKPVDQNSADDRRSSGYSTDPAVGEAEPADNSQPKGLDPQALQAQVSKESGGSIAPYTKLGENEEKPVVGQPSVSPEGIELVEMGAAAADDPPARSPESPIQDVADYLKTADGIMDYVRMGAGEDYNVKSGVDTPDYLQTYTLRNDMAKPAQGKVKPMDGYVRAATGKPGQFVEPDYQTRYSLESLPVTSGSSGYTADESNPSTTVEEPSSPESQLKNYISKSMPNILQGFPFAPATVAGISTLTPGKEAPNHAAENTTYIRTTGEINV</sequence>
<feature type="compositionally biased region" description="Low complexity" evidence="6">
    <location>
        <begin position="1184"/>
        <end position="1199"/>
    </location>
</feature>
<dbReference type="KEGG" id="bfo:118420158"/>
<keyword evidence="2" id="KW-0677">Repeat</keyword>
<dbReference type="GO" id="GO:0019221">
    <property type="term" value="P:cytokine-mediated signaling pathway"/>
    <property type="evidence" value="ECO:0000318"/>
    <property type="project" value="GO_Central"/>
</dbReference>
<feature type="compositionally biased region" description="Polar residues" evidence="6">
    <location>
        <begin position="1171"/>
        <end position="1180"/>
    </location>
</feature>
<dbReference type="Pfam" id="PF00041">
    <property type="entry name" value="fn3"/>
    <property type="match status" value="4"/>
</dbReference>
<evidence type="ECO:0000259" key="10">
    <source>
        <dbReference type="PROSITE" id="PS50853"/>
    </source>
</evidence>
<feature type="domain" description="Ig-like" evidence="9">
    <location>
        <begin position="9"/>
        <end position="115"/>
    </location>
</feature>
<feature type="chain" id="PRO_5039900997" evidence="8">
    <location>
        <begin position="26"/>
        <end position="1254"/>
    </location>
</feature>
<feature type="domain" description="Fibronectin type-III" evidence="10">
    <location>
        <begin position="760"/>
        <end position="863"/>
    </location>
</feature>
<evidence type="ECO:0000256" key="7">
    <source>
        <dbReference type="SAM" id="Phobius"/>
    </source>
</evidence>
<dbReference type="Proteomes" id="UP000001554">
    <property type="component" value="Chromosome 7"/>
</dbReference>
<dbReference type="InterPro" id="IPR007110">
    <property type="entry name" value="Ig-like_dom"/>
</dbReference>
<gene>
    <name evidence="12" type="primary">LOC118420158</name>
</gene>
<dbReference type="InterPro" id="IPR013783">
    <property type="entry name" value="Ig-like_fold"/>
</dbReference>
<name>A0A9J7MWN7_BRAFL</name>
<evidence type="ECO:0000256" key="5">
    <source>
        <dbReference type="ARBA" id="ARBA00023180"/>
    </source>
</evidence>
<dbReference type="OMA" id="ACTISEC"/>
<dbReference type="InterPro" id="IPR003961">
    <property type="entry name" value="FN3_dom"/>
</dbReference>
<dbReference type="AlphaFoldDB" id="A0A9J7MWN7"/>
<evidence type="ECO:0000256" key="1">
    <source>
        <dbReference type="ARBA" id="ARBA00022729"/>
    </source>
</evidence>
<feature type="region of interest" description="Disordered" evidence="6">
    <location>
        <begin position="1171"/>
        <end position="1199"/>
    </location>
</feature>
<keyword evidence="1 8" id="KW-0732">Signal</keyword>
<feature type="signal peptide" evidence="8">
    <location>
        <begin position="1"/>
        <end position="25"/>
    </location>
</feature>
<feature type="transmembrane region" description="Helical" evidence="7">
    <location>
        <begin position="871"/>
        <end position="893"/>
    </location>
</feature>
<evidence type="ECO:0000259" key="9">
    <source>
        <dbReference type="PROSITE" id="PS50835"/>
    </source>
</evidence>
<dbReference type="PANTHER" id="PTHR23036">
    <property type="entry name" value="CYTOKINE RECEPTOR"/>
    <property type="match status" value="1"/>
</dbReference>
<keyword evidence="5" id="KW-0325">Glycoprotein</keyword>
<dbReference type="GO" id="GO:0019955">
    <property type="term" value="F:cytokine binding"/>
    <property type="evidence" value="ECO:0000318"/>
    <property type="project" value="GO_Central"/>
</dbReference>
<dbReference type="FunFam" id="2.60.40.10:FF:001289">
    <property type="entry name" value="Oncostatin-M-specific receptor subunit beta"/>
    <property type="match status" value="1"/>
</dbReference>
<keyword evidence="11" id="KW-1185">Reference proteome</keyword>
<dbReference type="RefSeq" id="XP_035682761.1">
    <property type="nucleotide sequence ID" value="XM_035826868.1"/>
</dbReference>
<dbReference type="FunFam" id="2.60.40.10:FF:003313">
    <property type="entry name" value="Cell adhesion molecule, putative"/>
    <property type="match status" value="1"/>
</dbReference>
<keyword evidence="3" id="KW-1015">Disulfide bond</keyword>
<dbReference type="GO" id="GO:0043235">
    <property type="term" value="C:receptor complex"/>
    <property type="evidence" value="ECO:0000318"/>
    <property type="project" value="GO_Central"/>
</dbReference>
<keyword evidence="7" id="KW-0812">Transmembrane</keyword>
<accession>A0A9J7MWN7</accession>
<dbReference type="PROSITE" id="PS50853">
    <property type="entry name" value="FN3"/>
    <property type="match status" value="3"/>
</dbReference>
<evidence type="ECO:0000313" key="11">
    <source>
        <dbReference type="Proteomes" id="UP000001554"/>
    </source>
</evidence>
<feature type="region of interest" description="Disordered" evidence="6">
    <location>
        <begin position="965"/>
        <end position="1059"/>
    </location>
</feature>
<feature type="compositionally biased region" description="Basic and acidic residues" evidence="6">
    <location>
        <begin position="980"/>
        <end position="999"/>
    </location>
</feature>
<evidence type="ECO:0000256" key="8">
    <source>
        <dbReference type="SAM" id="SignalP"/>
    </source>
</evidence>
<dbReference type="PROSITE" id="PS50835">
    <property type="entry name" value="IG_LIKE"/>
    <property type="match status" value="1"/>
</dbReference>
<dbReference type="InterPro" id="IPR015152">
    <property type="entry name" value="Growth/epo_recpt_lig-bind"/>
</dbReference>
<dbReference type="GeneID" id="118420158"/>
<feature type="domain" description="Fibronectin type-III" evidence="10">
    <location>
        <begin position="674"/>
        <end position="759"/>
    </location>
</feature>
<feature type="compositionally biased region" description="Polar residues" evidence="6">
    <location>
        <begin position="965"/>
        <end position="977"/>
    </location>
</feature>
<dbReference type="GO" id="GO:0004896">
    <property type="term" value="F:cytokine receptor activity"/>
    <property type="evidence" value="ECO:0000318"/>
    <property type="project" value="GO_Central"/>
</dbReference>
<evidence type="ECO:0000256" key="4">
    <source>
        <dbReference type="ARBA" id="ARBA00023170"/>
    </source>
</evidence>
<keyword evidence="7" id="KW-1133">Transmembrane helix</keyword>
<keyword evidence="4" id="KW-0675">Receptor</keyword>
<dbReference type="InterPro" id="IPR050379">
    <property type="entry name" value="Type-I_Cytokine_Rcpt"/>
</dbReference>
<evidence type="ECO:0000313" key="12">
    <source>
        <dbReference type="RefSeq" id="XP_035682761.1"/>
    </source>
</evidence>
<dbReference type="Pfam" id="PF09067">
    <property type="entry name" value="EpoR_lig-bind"/>
    <property type="match status" value="1"/>
</dbReference>
<dbReference type="Gene3D" id="2.60.40.10">
    <property type="entry name" value="Immunoglobulins"/>
    <property type="match status" value="7"/>
</dbReference>
<feature type="domain" description="Fibronectin type-III" evidence="10">
    <location>
        <begin position="567"/>
        <end position="669"/>
    </location>
</feature>
<dbReference type="PANTHER" id="PTHR23036:SF151">
    <property type="entry name" value="FIBRONECTIN TYPE-III DOMAIN-CONTAINING PROTEIN"/>
    <property type="match status" value="1"/>
</dbReference>
<dbReference type="CDD" id="cd00063">
    <property type="entry name" value="FN3"/>
    <property type="match status" value="4"/>
</dbReference>
<dbReference type="OrthoDB" id="6381660at2759"/>